<gene>
    <name evidence="1" type="ORF">FCL40_13615</name>
</gene>
<dbReference type="OrthoDB" id="6399558at2"/>
<organism evidence="1 2">
    <name type="scientific">Ferrimonas sediminicola</name>
    <dbReference type="NCBI Taxonomy" id="2569538"/>
    <lineage>
        <taxon>Bacteria</taxon>
        <taxon>Pseudomonadati</taxon>
        <taxon>Pseudomonadota</taxon>
        <taxon>Gammaproteobacteria</taxon>
        <taxon>Alteromonadales</taxon>
        <taxon>Ferrimonadaceae</taxon>
        <taxon>Ferrimonas</taxon>
    </lineage>
</organism>
<accession>A0A4U1BCF8</accession>
<name>A0A4U1BCF8_9GAMM</name>
<evidence type="ECO:0000313" key="2">
    <source>
        <dbReference type="Proteomes" id="UP000305674"/>
    </source>
</evidence>
<comment type="caution">
    <text evidence="1">The sequence shown here is derived from an EMBL/GenBank/DDBJ whole genome shotgun (WGS) entry which is preliminary data.</text>
</comment>
<dbReference type="Proteomes" id="UP000305674">
    <property type="component" value="Unassembled WGS sequence"/>
</dbReference>
<proteinExistence type="predicted"/>
<sequence>MRKIILVSSLVWWVTACGSDGSETTIPDIPDASVTLSQADSIRLTVDSVSQDTLSINFRLTNEQGQVITDAASSYEVMYLGFPGHKDSSFSVPWHEAKRFVCDAKTTGCDGEMIEVSQGVYQFTPGNLPDFIDSVETLKYSITIRGELASNTFQLYTLT</sequence>
<evidence type="ECO:0000313" key="1">
    <source>
        <dbReference type="EMBL" id="TKB48162.1"/>
    </source>
</evidence>
<protein>
    <submittedName>
        <fullName evidence="1">Uncharacterized protein</fullName>
    </submittedName>
</protein>
<dbReference type="PROSITE" id="PS51257">
    <property type="entry name" value="PROKAR_LIPOPROTEIN"/>
    <property type="match status" value="1"/>
</dbReference>
<dbReference type="RefSeq" id="WP_136853856.1">
    <property type="nucleotide sequence ID" value="NZ_SWCI01000009.1"/>
</dbReference>
<keyword evidence="2" id="KW-1185">Reference proteome</keyword>
<dbReference type="AlphaFoldDB" id="A0A4U1BCF8"/>
<dbReference type="EMBL" id="SWCI01000009">
    <property type="protein sequence ID" value="TKB48162.1"/>
    <property type="molecule type" value="Genomic_DNA"/>
</dbReference>
<reference evidence="1 2" key="1">
    <citation type="submission" date="2019-04" db="EMBL/GenBank/DDBJ databases">
        <authorList>
            <person name="Hwang J.C."/>
        </authorList>
    </citation>
    <scope>NUCLEOTIDE SEQUENCE [LARGE SCALE GENOMIC DNA]</scope>
    <source>
        <strain evidence="1 2">IMCC35001</strain>
    </source>
</reference>